<comment type="caution">
    <text evidence="7">The sequence shown here is derived from an EMBL/GenBank/DDBJ whole genome shotgun (WGS) entry which is preliminary data.</text>
</comment>
<comment type="similarity">
    <text evidence="2">Belongs to the bacterial solute-binding protein 5 family.</text>
</comment>
<dbReference type="Gene3D" id="3.10.105.10">
    <property type="entry name" value="Dipeptide-binding Protein, Domain 3"/>
    <property type="match status" value="1"/>
</dbReference>
<evidence type="ECO:0000256" key="4">
    <source>
        <dbReference type="ARBA" id="ARBA00022729"/>
    </source>
</evidence>
<evidence type="ECO:0000256" key="2">
    <source>
        <dbReference type="ARBA" id="ARBA00005695"/>
    </source>
</evidence>
<evidence type="ECO:0000313" key="7">
    <source>
        <dbReference type="EMBL" id="MFC3106840.1"/>
    </source>
</evidence>
<dbReference type="InterPro" id="IPR000914">
    <property type="entry name" value="SBP_5_dom"/>
</dbReference>
<name>A0ABV7EYJ4_9BURK</name>
<keyword evidence="8" id="KW-1185">Reference proteome</keyword>
<evidence type="ECO:0000313" key="8">
    <source>
        <dbReference type="Proteomes" id="UP001595530"/>
    </source>
</evidence>
<dbReference type="InterPro" id="IPR039424">
    <property type="entry name" value="SBP_5"/>
</dbReference>
<organism evidence="7 8">
    <name type="scientific">Undibacterium arcticum</name>
    <dbReference type="NCBI Taxonomy" id="1762892"/>
    <lineage>
        <taxon>Bacteria</taxon>
        <taxon>Pseudomonadati</taxon>
        <taxon>Pseudomonadota</taxon>
        <taxon>Betaproteobacteria</taxon>
        <taxon>Burkholderiales</taxon>
        <taxon>Oxalobacteraceae</taxon>
        <taxon>Undibacterium</taxon>
    </lineage>
</organism>
<dbReference type="Pfam" id="PF00496">
    <property type="entry name" value="SBP_bac_5"/>
    <property type="match status" value="1"/>
</dbReference>
<comment type="subcellular location">
    <subcellularLocation>
        <location evidence="1">Cell envelope</location>
    </subcellularLocation>
</comment>
<evidence type="ECO:0000259" key="6">
    <source>
        <dbReference type="Pfam" id="PF00496"/>
    </source>
</evidence>
<dbReference type="PANTHER" id="PTHR30290:SF10">
    <property type="entry name" value="PERIPLASMIC OLIGOPEPTIDE-BINDING PROTEIN-RELATED"/>
    <property type="match status" value="1"/>
</dbReference>
<evidence type="ECO:0000256" key="3">
    <source>
        <dbReference type="ARBA" id="ARBA00022448"/>
    </source>
</evidence>
<dbReference type="PIRSF" id="PIRSF002741">
    <property type="entry name" value="MppA"/>
    <property type="match status" value="1"/>
</dbReference>
<keyword evidence="4 5" id="KW-0732">Signal</keyword>
<feature type="chain" id="PRO_5045297499" evidence="5">
    <location>
        <begin position="27"/>
        <end position="592"/>
    </location>
</feature>
<evidence type="ECO:0000256" key="1">
    <source>
        <dbReference type="ARBA" id="ARBA00004196"/>
    </source>
</evidence>
<evidence type="ECO:0000256" key="5">
    <source>
        <dbReference type="SAM" id="SignalP"/>
    </source>
</evidence>
<dbReference type="Proteomes" id="UP001595530">
    <property type="component" value="Unassembled WGS sequence"/>
</dbReference>
<accession>A0ABV7EYJ4</accession>
<gene>
    <name evidence="7" type="ORF">ACFOFO_02505</name>
</gene>
<feature type="domain" description="Solute-binding protein family 5" evidence="6">
    <location>
        <begin position="77"/>
        <end position="508"/>
    </location>
</feature>
<dbReference type="InterPro" id="IPR030678">
    <property type="entry name" value="Peptide/Ni-bd"/>
</dbReference>
<sequence>MKLLSFCAKVMAGVVCGLILHGAAIAKADSNKILHLSFEAADDGFDLTRTNSLYTNWLAEGVFESLLAYDYLARPAKLIPGVAEAMPEISEDGKTYVFHIKKGVYFTPDPAFKGQRRELIANDFAYAIKRHLDPKNHSTQAEAFTGKIVGLDELAAEAQKTGHFDYDKLIAGLETPDRHTLRIRLRAPNTTLVYHLANAKAAAVAREVVEMYGDDIGQHPVGTGPYMLRQYVPRSKIVLVANPDYRGFVWDFTSSGDKWDEKIIHDMRGKQMPQVGRVEINIIEEEQSRWLAFDSGQLDLEQLSDSASPKVLDGDKLKPAYSAKGITLYRYAEPGVTRTFFNFRDPVVGGFSKEKIALRRAIAMSYNLNEEIAQVRYGQAIRAQSFVPPGVAGYDPSYRTSVGYDPDLAIKLLDRFGYKIGADGYRTTPDGKPLTIKIHSAPKTRDIAMMEIWKRSLDKIGIRTEFPVSGFADNLKAAYRCELPMFGLGGTAGIPDGSDFFESYYGPNSLQGNMGCYQSPVFDDAYRKAAQLPDGPERQKLYTTMQRQMEADTVHMLALWRLRNWLVQPWVKGFKKHPILNADWQYLDVEKH</sequence>
<keyword evidence="3" id="KW-0813">Transport</keyword>
<dbReference type="RefSeq" id="WP_390330754.1">
    <property type="nucleotide sequence ID" value="NZ_JBHRTP010000006.1"/>
</dbReference>
<dbReference type="Gene3D" id="3.40.190.10">
    <property type="entry name" value="Periplasmic binding protein-like II"/>
    <property type="match status" value="1"/>
</dbReference>
<dbReference type="EMBL" id="JBHRTP010000006">
    <property type="protein sequence ID" value="MFC3106840.1"/>
    <property type="molecule type" value="Genomic_DNA"/>
</dbReference>
<protein>
    <submittedName>
        <fullName evidence="7">ABC transporter substrate-binding protein</fullName>
    </submittedName>
</protein>
<feature type="signal peptide" evidence="5">
    <location>
        <begin position="1"/>
        <end position="26"/>
    </location>
</feature>
<dbReference type="PANTHER" id="PTHR30290">
    <property type="entry name" value="PERIPLASMIC BINDING COMPONENT OF ABC TRANSPORTER"/>
    <property type="match status" value="1"/>
</dbReference>
<proteinExistence type="inferred from homology"/>
<dbReference type="SUPFAM" id="SSF53850">
    <property type="entry name" value="Periplasmic binding protein-like II"/>
    <property type="match status" value="1"/>
</dbReference>
<reference evidence="8" key="1">
    <citation type="journal article" date="2019" name="Int. J. Syst. Evol. Microbiol.">
        <title>The Global Catalogue of Microorganisms (GCM) 10K type strain sequencing project: providing services to taxonomists for standard genome sequencing and annotation.</title>
        <authorList>
            <consortium name="The Broad Institute Genomics Platform"/>
            <consortium name="The Broad Institute Genome Sequencing Center for Infectious Disease"/>
            <person name="Wu L."/>
            <person name="Ma J."/>
        </authorList>
    </citation>
    <scope>NUCLEOTIDE SEQUENCE [LARGE SCALE GENOMIC DNA]</scope>
    <source>
        <strain evidence="8">KCTC 42986</strain>
    </source>
</reference>